<dbReference type="Gene3D" id="1.10.10.10">
    <property type="entry name" value="Winged helix-like DNA-binding domain superfamily/Winged helix DNA-binding domain"/>
    <property type="match status" value="1"/>
</dbReference>
<dbReference type="InterPro" id="IPR036388">
    <property type="entry name" value="WH-like_DNA-bd_sf"/>
</dbReference>
<keyword evidence="3" id="KW-1185">Reference proteome</keyword>
<dbReference type="PROSITE" id="PS50995">
    <property type="entry name" value="HTH_MARR_2"/>
    <property type="match status" value="1"/>
</dbReference>
<proteinExistence type="predicted"/>
<dbReference type="Pfam" id="PF12802">
    <property type="entry name" value="MarR_2"/>
    <property type="match status" value="1"/>
</dbReference>
<comment type="caution">
    <text evidence="2">The sequence shown here is derived from an EMBL/GenBank/DDBJ whole genome shotgun (WGS) entry which is preliminary data.</text>
</comment>
<dbReference type="PANTHER" id="PTHR33164:SF106">
    <property type="entry name" value="TRANSCRIPTIONAL REGULATORY PROTEIN"/>
    <property type="match status" value="1"/>
</dbReference>
<accession>A0A4Y9FP32</accession>
<reference evidence="2 3" key="1">
    <citation type="submission" date="2019-03" db="EMBL/GenBank/DDBJ databases">
        <title>Diversity of the mouse oral microbiome.</title>
        <authorList>
            <person name="Joseph S."/>
            <person name="Aduse-Opoku J."/>
            <person name="Curtis M."/>
            <person name="Wade W."/>
            <person name="Hashim A."/>
        </authorList>
    </citation>
    <scope>NUCLEOTIDE SEQUENCE [LARGE SCALE GENOMIC DNA]</scope>
    <source>
        <strain evidence="2 3">P1012</strain>
    </source>
</reference>
<dbReference type="GO" id="GO:0003700">
    <property type="term" value="F:DNA-binding transcription factor activity"/>
    <property type="evidence" value="ECO:0007669"/>
    <property type="project" value="InterPro"/>
</dbReference>
<dbReference type="PRINTS" id="PR00598">
    <property type="entry name" value="HTHMARR"/>
</dbReference>
<sequence>MFDPRVLDPGQEVVSLEGISAADIDQVVELLQALRLWREAEERMSEASRRYMKLGDTDMRALRFIIVGQQNGALVTPGSIAAHLGISTASTTKLLDRLAAAGHIRRLPHPSDRRSVIVEVLDETRRAARDSIGRSHARRFDVAARLTGEQRDVIIRFLRDLAATADEPTG</sequence>
<dbReference type="SUPFAM" id="SSF46785">
    <property type="entry name" value="Winged helix' DNA-binding domain"/>
    <property type="match status" value="1"/>
</dbReference>
<name>A0A4Y9FP32_9MICO</name>
<evidence type="ECO:0000313" key="3">
    <source>
        <dbReference type="Proteomes" id="UP000298358"/>
    </source>
</evidence>
<protein>
    <submittedName>
        <fullName evidence="2">MarR family transcriptional regulator</fullName>
    </submittedName>
</protein>
<dbReference type="EMBL" id="SPQB01000069">
    <property type="protein sequence ID" value="TFU30069.1"/>
    <property type="molecule type" value="Genomic_DNA"/>
</dbReference>
<dbReference type="AlphaFoldDB" id="A0A4Y9FP32"/>
<dbReference type="InterPro" id="IPR039422">
    <property type="entry name" value="MarR/SlyA-like"/>
</dbReference>
<dbReference type="OrthoDB" id="162531at2"/>
<feature type="domain" description="HTH marR-type" evidence="1">
    <location>
        <begin position="23"/>
        <end position="163"/>
    </location>
</feature>
<dbReference type="GO" id="GO:0006950">
    <property type="term" value="P:response to stress"/>
    <property type="evidence" value="ECO:0007669"/>
    <property type="project" value="TreeGrafter"/>
</dbReference>
<dbReference type="InterPro" id="IPR000835">
    <property type="entry name" value="HTH_MarR-typ"/>
</dbReference>
<evidence type="ECO:0000259" key="1">
    <source>
        <dbReference type="PROSITE" id="PS50995"/>
    </source>
</evidence>
<dbReference type="Proteomes" id="UP000298358">
    <property type="component" value="Unassembled WGS sequence"/>
</dbReference>
<dbReference type="InterPro" id="IPR036390">
    <property type="entry name" value="WH_DNA-bd_sf"/>
</dbReference>
<dbReference type="PANTHER" id="PTHR33164">
    <property type="entry name" value="TRANSCRIPTIONAL REGULATOR, MARR FAMILY"/>
    <property type="match status" value="1"/>
</dbReference>
<gene>
    <name evidence="2" type="ORF">E4U02_15065</name>
</gene>
<dbReference type="SMART" id="SM00347">
    <property type="entry name" value="HTH_MARR"/>
    <property type="match status" value="1"/>
</dbReference>
<evidence type="ECO:0000313" key="2">
    <source>
        <dbReference type="EMBL" id="TFU30069.1"/>
    </source>
</evidence>
<organism evidence="2 3">
    <name type="scientific">Microbacterium paludicola</name>
    <dbReference type="NCBI Taxonomy" id="300019"/>
    <lineage>
        <taxon>Bacteria</taxon>
        <taxon>Bacillati</taxon>
        <taxon>Actinomycetota</taxon>
        <taxon>Actinomycetes</taxon>
        <taxon>Micrococcales</taxon>
        <taxon>Microbacteriaceae</taxon>
        <taxon>Microbacterium</taxon>
    </lineage>
</organism>